<feature type="compositionally biased region" description="Basic and acidic residues" evidence="1">
    <location>
        <begin position="340"/>
        <end position="362"/>
    </location>
</feature>
<feature type="compositionally biased region" description="Polar residues" evidence="1">
    <location>
        <begin position="183"/>
        <end position="193"/>
    </location>
</feature>
<evidence type="ECO:0000313" key="3">
    <source>
        <dbReference type="Proteomes" id="UP000308197"/>
    </source>
</evidence>
<feature type="region of interest" description="Disordered" evidence="1">
    <location>
        <begin position="28"/>
        <end position="91"/>
    </location>
</feature>
<proteinExistence type="predicted"/>
<accession>A0A5C3PSU8</accession>
<dbReference type="InParanoid" id="A0A5C3PSU8"/>
<feature type="region of interest" description="Disordered" evidence="1">
    <location>
        <begin position="305"/>
        <end position="419"/>
    </location>
</feature>
<protein>
    <recommendedName>
        <fullName evidence="4">SMP domain-containing protein</fullName>
    </recommendedName>
</protein>
<feature type="region of interest" description="Disordered" evidence="1">
    <location>
        <begin position="176"/>
        <end position="205"/>
    </location>
</feature>
<dbReference type="Proteomes" id="UP000308197">
    <property type="component" value="Unassembled WGS sequence"/>
</dbReference>
<dbReference type="STRING" id="1314778.A0A5C3PSU8"/>
<evidence type="ECO:0000313" key="2">
    <source>
        <dbReference type="EMBL" id="TFK92884.1"/>
    </source>
</evidence>
<name>A0A5C3PSU8_9APHY</name>
<reference evidence="2 3" key="1">
    <citation type="journal article" date="2019" name="Nat. Ecol. Evol.">
        <title>Megaphylogeny resolves global patterns of mushroom evolution.</title>
        <authorList>
            <person name="Varga T."/>
            <person name="Krizsan K."/>
            <person name="Foldi C."/>
            <person name="Dima B."/>
            <person name="Sanchez-Garcia M."/>
            <person name="Sanchez-Ramirez S."/>
            <person name="Szollosi G.J."/>
            <person name="Szarkandi J.G."/>
            <person name="Papp V."/>
            <person name="Albert L."/>
            <person name="Andreopoulos W."/>
            <person name="Angelini C."/>
            <person name="Antonin V."/>
            <person name="Barry K.W."/>
            <person name="Bougher N.L."/>
            <person name="Buchanan P."/>
            <person name="Buyck B."/>
            <person name="Bense V."/>
            <person name="Catcheside P."/>
            <person name="Chovatia M."/>
            <person name="Cooper J."/>
            <person name="Damon W."/>
            <person name="Desjardin D."/>
            <person name="Finy P."/>
            <person name="Geml J."/>
            <person name="Haridas S."/>
            <person name="Hughes K."/>
            <person name="Justo A."/>
            <person name="Karasinski D."/>
            <person name="Kautmanova I."/>
            <person name="Kiss B."/>
            <person name="Kocsube S."/>
            <person name="Kotiranta H."/>
            <person name="LaButti K.M."/>
            <person name="Lechner B.E."/>
            <person name="Liimatainen K."/>
            <person name="Lipzen A."/>
            <person name="Lukacs Z."/>
            <person name="Mihaltcheva S."/>
            <person name="Morgado L.N."/>
            <person name="Niskanen T."/>
            <person name="Noordeloos M.E."/>
            <person name="Ohm R.A."/>
            <person name="Ortiz-Santana B."/>
            <person name="Ovrebo C."/>
            <person name="Racz N."/>
            <person name="Riley R."/>
            <person name="Savchenko A."/>
            <person name="Shiryaev A."/>
            <person name="Soop K."/>
            <person name="Spirin V."/>
            <person name="Szebenyi C."/>
            <person name="Tomsovsky M."/>
            <person name="Tulloss R.E."/>
            <person name="Uehling J."/>
            <person name="Grigoriev I.V."/>
            <person name="Vagvolgyi C."/>
            <person name="Papp T."/>
            <person name="Martin F.M."/>
            <person name="Miettinen O."/>
            <person name="Hibbett D.S."/>
            <person name="Nagy L.G."/>
        </authorList>
    </citation>
    <scope>NUCLEOTIDE SEQUENCE [LARGE SCALE GENOMIC DNA]</scope>
    <source>
        <strain evidence="2 3">HHB13444</strain>
    </source>
</reference>
<evidence type="ECO:0000256" key="1">
    <source>
        <dbReference type="SAM" id="MobiDB-lite"/>
    </source>
</evidence>
<keyword evidence="3" id="KW-1185">Reference proteome</keyword>
<gene>
    <name evidence="2" type="ORF">K466DRAFT_581456</name>
</gene>
<dbReference type="EMBL" id="ML210990">
    <property type="protein sequence ID" value="TFK92884.1"/>
    <property type="molecule type" value="Genomic_DNA"/>
</dbReference>
<evidence type="ECO:0008006" key="4">
    <source>
        <dbReference type="Google" id="ProtNLM"/>
    </source>
</evidence>
<organism evidence="2 3">
    <name type="scientific">Polyporus arcularius HHB13444</name>
    <dbReference type="NCBI Taxonomy" id="1314778"/>
    <lineage>
        <taxon>Eukaryota</taxon>
        <taxon>Fungi</taxon>
        <taxon>Dikarya</taxon>
        <taxon>Basidiomycota</taxon>
        <taxon>Agaricomycotina</taxon>
        <taxon>Agaricomycetes</taxon>
        <taxon>Polyporales</taxon>
        <taxon>Polyporaceae</taxon>
        <taxon>Polyporus</taxon>
    </lineage>
</organism>
<feature type="compositionally biased region" description="Pro residues" evidence="1">
    <location>
        <begin position="29"/>
        <end position="40"/>
    </location>
</feature>
<feature type="region of interest" description="Disordered" evidence="1">
    <location>
        <begin position="230"/>
        <end position="256"/>
    </location>
</feature>
<feature type="compositionally biased region" description="Basic and acidic residues" evidence="1">
    <location>
        <begin position="246"/>
        <end position="256"/>
    </location>
</feature>
<dbReference type="AlphaFoldDB" id="A0A5C3PSU8"/>
<feature type="compositionally biased region" description="Polar residues" evidence="1">
    <location>
        <begin position="371"/>
        <end position="385"/>
    </location>
</feature>
<sequence length="426" mass="44863">MTATETAPMMTVEVPVVTGDVLRAIDTPVVPPPTASPPAVPTTATTAKKSHRRTSSSASEATKMNGHRRHSSSASEATKMTGHRRTSSAASDIAKAAGIDVEAVSMAEARKIMSEEHKILGFRPPHGSFAAEIQSMAAKHPEGKPGAEIDTGKLKEIARVDALRILAERKTSTGADLDALPNATKTTNGNTLHTAPARHSPPNPGINLNTISAADARVLMSHEHKALGYRPPPGSLAAEAQSAAARHPEGDGTHLDDETLREIAVRDAERIKADRELNMVGEVNVSALSKDGASEIQSVEQKILGHRPPSGSLAAEAQSAGDKHPHGGTFDPAKNPVALEDVKEAARKEAEELREAEQKADRSPTPTPTPSNLTETATQSASDSKVTVDDAAQTEPMPSDRRGVRTPPLQRSETADSVEIVCEVLA</sequence>